<sequence length="674" mass="76364">MRFLPKSFDYRRALWAMAAVVLVGCAPLRVDAQGSGDLAQQAKEAHSRKDGARLQALLKTARSQRHPLTPWIDYWELNLRLPQASAQELAAFYARWPDSYVEDRLRNDWLLELGRRGDWAQMALELPRFRMRDDRELHCYEQLLRQQNGEAAESVREAARQAWFAQRDADVGCATMATQLYAAGVLRAEDVWRKARLATDQNRPRAVRQALELLGASAVINFNELYENPARYVARAGRTDRRDLAELTALALIRLGASDPALAATQMQDRWAAWLPDDLASWVWASIGRQAAIRLLPEAADHYQRAARKADERSWSDDTLVWKARAALRVGRWPQVLQAIEALSPSEQRDPTWMYWKARALRELAATSGESERLRGEAFALLDELSGQYHFYGKLAAEALDRPHALPPAAAPLTPEERERAAGNPGLQRALRLIELGLRSEGVREWNWTLNFTSAGRMGDRELLAAAQLACDRQVWDRCINTSERTQAEFNFEQRFPMPFRREVVLKARELGVDPAVVYGLIRQESRFIMDARSHVGASGLMQLMPATARWTARQIGLNYQPSMINDRDVNLTLGMSYLKLVVEDQGSLALGAAAYNAGPGRPRRWREGPVLEAPIWIENIPFNETRDYVKKVLSNATYYDALMNDRVPRLRDRLESTIGPRAPTAPAPRADLP</sequence>
<evidence type="ECO:0000256" key="1">
    <source>
        <dbReference type="ARBA" id="ARBA00007734"/>
    </source>
</evidence>
<feature type="compositionally biased region" description="Low complexity" evidence="3">
    <location>
        <begin position="661"/>
        <end position="674"/>
    </location>
</feature>
<proteinExistence type="inferred from homology"/>
<dbReference type="PROSITE" id="PS51257">
    <property type="entry name" value="PROKAR_LIPOPROTEIN"/>
    <property type="match status" value="1"/>
</dbReference>
<dbReference type="AlphaFoldDB" id="A0A2S5SV98"/>
<dbReference type="GO" id="GO:0042597">
    <property type="term" value="C:periplasmic space"/>
    <property type="evidence" value="ECO:0007669"/>
    <property type="project" value="InterPro"/>
</dbReference>
<dbReference type="Pfam" id="PF01464">
    <property type="entry name" value="SLT"/>
    <property type="match status" value="1"/>
</dbReference>
<keyword evidence="2" id="KW-0732">Signal</keyword>
<evidence type="ECO:0000259" key="4">
    <source>
        <dbReference type="Pfam" id="PF01464"/>
    </source>
</evidence>
<protein>
    <submittedName>
        <fullName evidence="5">Lytic transglycosylase</fullName>
    </submittedName>
</protein>
<dbReference type="InterPro" id="IPR008939">
    <property type="entry name" value="Lytic_TGlycosylase_superhlx_U"/>
</dbReference>
<dbReference type="GO" id="GO:0004553">
    <property type="term" value="F:hydrolase activity, hydrolyzing O-glycosyl compounds"/>
    <property type="evidence" value="ECO:0007669"/>
    <property type="project" value="InterPro"/>
</dbReference>
<dbReference type="OrthoDB" id="92254at2"/>
<dbReference type="Gene3D" id="1.25.20.10">
    <property type="entry name" value="Bacterial muramidases"/>
    <property type="match status" value="1"/>
</dbReference>
<evidence type="ECO:0000313" key="5">
    <source>
        <dbReference type="EMBL" id="PPE66639.1"/>
    </source>
</evidence>
<dbReference type="RefSeq" id="WP_104302238.1">
    <property type="nucleotide sequence ID" value="NZ_PSNX01000006.1"/>
</dbReference>
<accession>A0A2S5SV98</accession>
<comment type="caution">
    <text evidence="5">The sequence shown here is derived from an EMBL/GenBank/DDBJ whole genome shotgun (WGS) entry which is preliminary data.</text>
</comment>
<comment type="similarity">
    <text evidence="1">Belongs to the transglycosylase Slt family.</text>
</comment>
<dbReference type="CDD" id="cd13401">
    <property type="entry name" value="Slt70-like"/>
    <property type="match status" value="1"/>
</dbReference>
<dbReference type="SUPFAM" id="SSF53955">
    <property type="entry name" value="Lysozyme-like"/>
    <property type="match status" value="1"/>
</dbReference>
<evidence type="ECO:0000256" key="3">
    <source>
        <dbReference type="SAM" id="MobiDB-lite"/>
    </source>
</evidence>
<dbReference type="EMBL" id="PSNX01000006">
    <property type="protein sequence ID" value="PPE66639.1"/>
    <property type="molecule type" value="Genomic_DNA"/>
</dbReference>
<evidence type="ECO:0000313" key="6">
    <source>
        <dbReference type="Proteomes" id="UP000238605"/>
    </source>
</evidence>
<dbReference type="PANTHER" id="PTHR37423">
    <property type="entry name" value="SOLUBLE LYTIC MUREIN TRANSGLYCOSYLASE-RELATED"/>
    <property type="match status" value="1"/>
</dbReference>
<keyword evidence="6" id="KW-1185">Reference proteome</keyword>
<dbReference type="Gene3D" id="1.10.530.10">
    <property type="match status" value="1"/>
</dbReference>
<dbReference type="SUPFAM" id="SSF48435">
    <property type="entry name" value="Bacterial muramidases"/>
    <property type="match status" value="1"/>
</dbReference>
<reference evidence="5 6" key="1">
    <citation type="submission" date="2018-02" db="EMBL/GenBank/DDBJ databases">
        <title>Reclassifiation of [Polyangium] brachysporum DSM 7029 as Guopingzhaonella breviflexa gen. nov., sp. nov., a member of the family Comamonadaceae.</title>
        <authorList>
            <person name="Tang B."/>
        </authorList>
    </citation>
    <scope>NUCLEOTIDE SEQUENCE [LARGE SCALE GENOMIC DNA]</scope>
    <source>
        <strain evidence="5 6">BCRC 80649</strain>
    </source>
</reference>
<organism evidence="5 6">
    <name type="scientific">Caldimonas caldifontis</name>
    <dbReference type="NCBI Taxonomy" id="1452508"/>
    <lineage>
        <taxon>Bacteria</taxon>
        <taxon>Pseudomonadati</taxon>
        <taxon>Pseudomonadota</taxon>
        <taxon>Betaproteobacteria</taxon>
        <taxon>Burkholderiales</taxon>
        <taxon>Sphaerotilaceae</taxon>
        <taxon>Caldimonas</taxon>
    </lineage>
</organism>
<dbReference type="InterPro" id="IPR008258">
    <property type="entry name" value="Transglycosylase_SLT_dom_1"/>
</dbReference>
<feature type="domain" description="Transglycosylase SLT" evidence="4">
    <location>
        <begin position="509"/>
        <end position="608"/>
    </location>
</feature>
<dbReference type="PANTHER" id="PTHR37423:SF5">
    <property type="entry name" value="SOLUBLE LYTIC MUREIN TRANSGLYCOSYLASE"/>
    <property type="match status" value="1"/>
</dbReference>
<gene>
    <name evidence="5" type="ORF">C1704_08205</name>
</gene>
<dbReference type="InterPro" id="IPR023346">
    <property type="entry name" value="Lysozyme-like_dom_sf"/>
</dbReference>
<name>A0A2S5SV98_9BURK</name>
<evidence type="ECO:0000256" key="2">
    <source>
        <dbReference type="ARBA" id="ARBA00022729"/>
    </source>
</evidence>
<dbReference type="Proteomes" id="UP000238605">
    <property type="component" value="Unassembled WGS sequence"/>
</dbReference>
<feature type="region of interest" description="Disordered" evidence="3">
    <location>
        <begin position="655"/>
        <end position="674"/>
    </location>
</feature>